<keyword evidence="1" id="KW-0732">Signal</keyword>
<dbReference type="EMBL" id="JACOFZ010000003">
    <property type="protein sequence ID" value="MBC3881818.1"/>
    <property type="molecule type" value="Genomic_DNA"/>
</dbReference>
<accession>A0A923HNT8</accession>
<gene>
    <name evidence="2" type="ORF">H8K36_10565</name>
</gene>
<evidence type="ECO:0000313" key="2">
    <source>
        <dbReference type="EMBL" id="MBC3881818.1"/>
    </source>
</evidence>
<feature type="signal peptide" evidence="1">
    <location>
        <begin position="1"/>
        <end position="28"/>
    </location>
</feature>
<sequence>MKKSPIALAALLLAIGSASIASLPSAYAQEKKEPSKQEVIRQEWSKPYTEIQALIGNKQYAEALTKIEALDAFDKKTPFESFFISRTKAVVASSTGNNALLAKCFEEMINSDFLSAAEKSKYTEAMAGTYYNEKKYAESLVWTKKALALDPNSTLIQDLLIRNYYLQDDFANTVTEVKKLIDADLAAGKAPSLERLRFLHGGHVKLKNEQGVTAALELIVKYHPNREFWADLLYRLPNNKGFSDRLRLDWYRLLNKTGNLEDDTQYMEMAEIGLLAGLPLEAKEVLEGGFKAGILGKGKNAAKHKPLLDKASKQAADDAKSLDAGETAARAGKNGLGMVNMGYNFVIHGQFERGIALIEAGIAKGGLKAPEEAKLHLGMAYLAAGNRAKGEEVLKTVTGTDGSSDLARYWILFKQ</sequence>
<organism evidence="2 3">
    <name type="scientific">Undibacterium nitidum</name>
    <dbReference type="NCBI Taxonomy" id="2762298"/>
    <lineage>
        <taxon>Bacteria</taxon>
        <taxon>Pseudomonadati</taxon>
        <taxon>Pseudomonadota</taxon>
        <taxon>Betaproteobacteria</taxon>
        <taxon>Burkholderiales</taxon>
        <taxon>Oxalobacteraceae</taxon>
        <taxon>Undibacterium</taxon>
    </lineage>
</organism>
<dbReference type="Gene3D" id="1.25.40.10">
    <property type="entry name" value="Tetratricopeptide repeat domain"/>
    <property type="match status" value="1"/>
</dbReference>
<dbReference type="Proteomes" id="UP000627446">
    <property type="component" value="Unassembled WGS sequence"/>
</dbReference>
<name>A0A923HNT8_9BURK</name>
<evidence type="ECO:0000256" key="1">
    <source>
        <dbReference type="SAM" id="SignalP"/>
    </source>
</evidence>
<protein>
    <recommendedName>
        <fullName evidence="4">Tetratricopeptide repeat protein</fullName>
    </recommendedName>
</protein>
<reference evidence="2" key="1">
    <citation type="submission" date="2020-08" db="EMBL/GenBank/DDBJ databases">
        <title>Novel species isolated from subtropical streams in China.</title>
        <authorList>
            <person name="Lu H."/>
        </authorList>
    </citation>
    <scope>NUCLEOTIDE SEQUENCE</scope>
    <source>
        <strain evidence="2">LX22W</strain>
    </source>
</reference>
<proteinExistence type="predicted"/>
<feature type="chain" id="PRO_5037771738" description="Tetratricopeptide repeat protein" evidence="1">
    <location>
        <begin position="29"/>
        <end position="415"/>
    </location>
</feature>
<dbReference type="InterPro" id="IPR011990">
    <property type="entry name" value="TPR-like_helical_dom_sf"/>
</dbReference>
<dbReference type="RefSeq" id="WP_186916518.1">
    <property type="nucleotide sequence ID" value="NZ_JACOFZ010000003.1"/>
</dbReference>
<keyword evidence="3" id="KW-1185">Reference proteome</keyword>
<dbReference type="SUPFAM" id="SSF48452">
    <property type="entry name" value="TPR-like"/>
    <property type="match status" value="1"/>
</dbReference>
<dbReference type="AlphaFoldDB" id="A0A923HNT8"/>
<evidence type="ECO:0000313" key="3">
    <source>
        <dbReference type="Proteomes" id="UP000627446"/>
    </source>
</evidence>
<evidence type="ECO:0008006" key="4">
    <source>
        <dbReference type="Google" id="ProtNLM"/>
    </source>
</evidence>
<comment type="caution">
    <text evidence="2">The sequence shown here is derived from an EMBL/GenBank/DDBJ whole genome shotgun (WGS) entry which is preliminary data.</text>
</comment>